<sequence>MGPPRRRTVRPDARVALALFSGLLFLAHAAAGQSTPQSGSSPDVPAHGDETGTNSPYRPIRYLEDDSRHADGPRDDPWDPIKYVSLWPGAYLSFGGQHRLRYESVNSIDLGIDDGRTTSSVLLSRNLLHADLHLSRGLRVFAQIGGFYALGVPRSEAEPPDANDLDVTQVFVESSAELGGIRITGRVGRQEMALGSTRWVGTRDGTNVRQAFDLVRVTLSKHGGWNVETFFGVVPGLRRGVFDDAPDGQDRFWGMYATLPVLPKKLLGLDVFYLGRRRPDAAYADVRGREVRHTFGARIFGETDFGLEYVGHALVQRGSIEDDSVFAWGFAGALWQRLPGALEPVRLGIRGDALSGDDRLRDGRTTTFQPLFPNQSFFSALPAVYPTNLYDAHPLLRIEGAKMSFEAGCTLFWRQAIEDAVYAPPGTVLVPGEATRARFTAAQTSLSIGYKADRHFSFNAEYTHVFPGPAITEGGGTDVDFFGTWTTYTY</sequence>
<feature type="chain" id="PRO_5020625007" description="Alginate export domain-containing protein" evidence="2">
    <location>
        <begin position="30"/>
        <end position="490"/>
    </location>
</feature>
<proteinExistence type="predicted"/>
<dbReference type="Gene3D" id="2.40.160.100">
    <property type="match status" value="1"/>
</dbReference>
<protein>
    <recommendedName>
        <fullName evidence="3">Alginate export domain-containing protein</fullName>
    </recommendedName>
</protein>
<comment type="caution">
    <text evidence="4">The sequence shown here is derived from an EMBL/GenBank/DDBJ whole genome shotgun (WGS) entry which is preliminary data.</text>
</comment>
<dbReference type="AlphaFoldDB" id="A0A4U1JGT6"/>
<keyword evidence="5" id="KW-1185">Reference proteome</keyword>
<dbReference type="Proteomes" id="UP000309215">
    <property type="component" value="Unassembled WGS sequence"/>
</dbReference>
<gene>
    <name evidence="4" type="ORF">E8A74_06385</name>
</gene>
<evidence type="ECO:0000256" key="2">
    <source>
        <dbReference type="SAM" id="SignalP"/>
    </source>
</evidence>
<feature type="signal peptide" evidence="2">
    <location>
        <begin position="1"/>
        <end position="29"/>
    </location>
</feature>
<feature type="region of interest" description="Disordered" evidence="1">
    <location>
        <begin position="34"/>
        <end position="60"/>
    </location>
</feature>
<dbReference type="InterPro" id="IPR053728">
    <property type="entry name" value="Alginate_Permeability_Chnl"/>
</dbReference>
<reference evidence="4 5" key="1">
    <citation type="submission" date="2019-04" db="EMBL/GenBank/DDBJ databases">
        <authorList>
            <person name="Li Y."/>
            <person name="Wang J."/>
        </authorList>
    </citation>
    <scope>NUCLEOTIDE SEQUENCE [LARGE SCALE GENOMIC DNA]</scope>
    <source>
        <strain evidence="4 5">DSM 14668</strain>
    </source>
</reference>
<dbReference type="OrthoDB" id="9764666at2"/>
<dbReference type="EMBL" id="SSMQ01000005">
    <property type="protein sequence ID" value="TKD11762.1"/>
    <property type="molecule type" value="Genomic_DNA"/>
</dbReference>
<evidence type="ECO:0000313" key="5">
    <source>
        <dbReference type="Proteomes" id="UP000309215"/>
    </source>
</evidence>
<evidence type="ECO:0000256" key="1">
    <source>
        <dbReference type="SAM" id="MobiDB-lite"/>
    </source>
</evidence>
<evidence type="ECO:0000313" key="4">
    <source>
        <dbReference type="EMBL" id="TKD11762.1"/>
    </source>
</evidence>
<dbReference type="RefSeq" id="WP_136928036.1">
    <property type="nucleotide sequence ID" value="NZ_SSMQ01000005.1"/>
</dbReference>
<name>A0A4U1JGT6_9BACT</name>
<evidence type="ECO:0000259" key="3">
    <source>
        <dbReference type="Pfam" id="PF13372"/>
    </source>
</evidence>
<accession>A0A4U1JGT6</accession>
<dbReference type="InterPro" id="IPR025388">
    <property type="entry name" value="Alginate_export_dom"/>
</dbReference>
<keyword evidence="2" id="KW-0732">Signal</keyword>
<feature type="domain" description="Alginate export" evidence="3">
    <location>
        <begin position="91"/>
        <end position="480"/>
    </location>
</feature>
<organism evidence="4 5">
    <name type="scientific">Polyangium fumosum</name>
    <dbReference type="NCBI Taxonomy" id="889272"/>
    <lineage>
        <taxon>Bacteria</taxon>
        <taxon>Pseudomonadati</taxon>
        <taxon>Myxococcota</taxon>
        <taxon>Polyangia</taxon>
        <taxon>Polyangiales</taxon>
        <taxon>Polyangiaceae</taxon>
        <taxon>Polyangium</taxon>
    </lineage>
</organism>
<dbReference type="Pfam" id="PF13372">
    <property type="entry name" value="Alginate_exp"/>
    <property type="match status" value="1"/>
</dbReference>